<evidence type="ECO:0000313" key="1">
    <source>
        <dbReference type="EMBL" id="GGN02821.1"/>
    </source>
</evidence>
<dbReference type="Proteomes" id="UP000597656">
    <property type="component" value="Unassembled WGS sequence"/>
</dbReference>
<reference evidence="2" key="1">
    <citation type="journal article" date="2019" name="Int. J. Syst. Evol. Microbiol.">
        <title>The Global Catalogue of Microorganisms (GCM) 10K type strain sequencing project: providing services to taxonomists for standard genome sequencing and annotation.</title>
        <authorList>
            <consortium name="The Broad Institute Genomics Platform"/>
            <consortium name="The Broad Institute Genome Sequencing Center for Infectious Disease"/>
            <person name="Wu L."/>
            <person name="Ma J."/>
        </authorList>
    </citation>
    <scope>NUCLEOTIDE SEQUENCE [LARGE SCALE GENOMIC DNA]</scope>
    <source>
        <strain evidence="2">CGMCC 4.7319</strain>
    </source>
</reference>
<organism evidence="1 2">
    <name type="scientific">Lentzea pudingi</name>
    <dbReference type="NCBI Taxonomy" id="1789439"/>
    <lineage>
        <taxon>Bacteria</taxon>
        <taxon>Bacillati</taxon>
        <taxon>Actinomycetota</taxon>
        <taxon>Actinomycetes</taxon>
        <taxon>Pseudonocardiales</taxon>
        <taxon>Pseudonocardiaceae</taxon>
        <taxon>Lentzea</taxon>
    </lineage>
</organism>
<accession>A0ABQ2IB93</accession>
<keyword evidence="2" id="KW-1185">Reference proteome</keyword>
<protein>
    <submittedName>
        <fullName evidence="1">Uncharacterized protein</fullName>
    </submittedName>
</protein>
<name>A0ABQ2IB93_9PSEU</name>
<sequence length="133" mass="15365">MALAERQGSFHRSVIDVVYKTMDQLAQADAPHEVFALRERLRDALPWWRGLLRMHEPNERHRCRSCRAWYGRHRAWPCPVWRDAVQALHQLNDMYGFLGAPHAGDPVPAERVVVSGSGRLDDQNRSRSSPNRS</sequence>
<dbReference type="EMBL" id="BMNC01000006">
    <property type="protein sequence ID" value="GGN02821.1"/>
    <property type="molecule type" value="Genomic_DNA"/>
</dbReference>
<gene>
    <name evidence="1" type="ORF">GCM10011609_47230</name>
</gene>
<dbReference type="RefSeq" id="WP_189156955.1">
    <property type="nucleotide sequence ID" value="NZ_BMNC01000006.1"/>
</dbReference>
<proteinExistence type="predicted"/>
<comment type="caution">
    <text evidence="1">The sequence shown here is derived from an EMBL/GenBank/DDBJ whole genome shotgun (WGS) entry which is preliminary data.</text>
</comment>
<evidence type="ECO:0000313" key="2">
    <source>
        <dbReference type="Proteomes" id="UP000597656"/>
    </source>
</evidence>